<keyword evidence="1" id="KW-0521">NADP</keyword>
<dbReference type="CDD" id="cd05289">
    <property type="entry name" value="MDR_like_2"/>
    <property type="match status" value="1"/>
</dbReference>
<gene>
    <name evidence="3" type="ORF">Q6348_05405</name>
</gene>
<evidence type="ECO:0000256" key="1">
    <source>
        <dbReference type="ARBA" id="ARBA00022857"/>
    </source>
</evidence>
<dbReference type="Gene3D" id="3.40.50.720">
    <property type="entry name" value="NAD(P)-binding Rossmann-like Domain"/>
    <property type="match status" value="1"/>
</dbReference>
<dbReference type="GO" id="GO:0016779">
    <property type="term" value="F:nucleotidyltransferase activity"/>
    <property type="evidence" value="ECO:0007669"/>
    <property type="project" value="UniProtKB-KW"/>
</dbReference>
<dbReference type="InterPro" id="IPR051603">
    <property type="entry name" value="Zinc-ADH_QOR/CCCR"/>
</dbReference>
<dbReference type="InterPro" id="IPR036291">
    <property type="entry name" value="NAD(P)-bd_dom_sf"/>
</dbReference>
<evidence type="ECO:0000313" key="4">
    <source>
        <dbReference type="Proteomes" id="UP001232536"/>
    </source>
</evidence>
<dbReference type="Pfam" id="PF13602">
    <property type="entry name" value="ADH_zinc_N_2"/>
    <property type="match status" value="1"/>
</dbReference>
<dbReference type="Gene3D" id="3.90.180.10">
    <property type="entry name" value="Medium-chain alcohol dehydrogenases, catalytic domain"/>
    <property type="match status" value="1"/>
</dbReference>
<dbReference type="InterPro" id="IPR020843">
    <property type="entry name" value="ER"/>
</dbReference>
<dbReference type="InterPro" id="IPR013154">
    <property type="entry name" value="ADH-like_N"/>
</dbReference>
<name>A0ABT9DCI5_9CELL</name>
<evidence type="ECO:0000259" key="2">
    <source>
        <dbReference type="SMART" id="SM00829"/>
    </source>
</evidence>
<keyword evidence="3" id="KW-0548">Nucleotidyltransferase</keyword>
<dbReference type="Pfam" id="PF08240">
    <property type="entry name" value="ADH_N"/>
    <property type="match status" value="1"/>
</dbReference>
<dbReference type="RefSeq" id="WP_304600276.1">
    <property type="nucleotide sequence ID" value="NZ_JAUQYO010000001.1"/>
</dbReference>
<dbReference type="PANTHER" id="PTHR44154:SF1">
    <property type="entry name" value="QUINONE OXIDOREDUCTASE"/>
    <property type="match status" value="1"/>
</dbReference>
<evidence type="ECO:0000313" key="3">
    <source>
        <dbReference type="EMBL" id="MDO8106632.1"/>
    </source>
</evidence>
<dbReference type="EC" id="1.-.-.-" evidence="3"/>
<dbReference type="SUPFAM" id="SSF50129">
    <property type="entry name" value="GroES-like"/>
    <property type="match status" value="1"/>
</dbReference>
<keyword evidence="4" id="KW-1185">Reference proteome</keyword>
<accession>A0ABT9DCI5</accession>
<dbReference type="EMBL" id="JAUQYP010000001">
    <property type="protein sequence ID" value="MDO8106632.1"/>
    <property type="molecule type" value="Genomic_DNA"/>
</dbReference>
<protein>
    <submittedName>
        <fullName evidence="3">NADP-dependent oxidoreductase</fullName>
        <ecNumber evidence="3">1.-.-.-</ecNumber>
    </submittedName>
</protein>
<feature type="domain" description="Enoyl reductase (ER)" evidence="2">
    <location>
        <begin position="11"/>
        <end position="306"/>
    </location>
</feature>
<dbReference type="Proteomes" id="UP001232536">
    <property type="component" value="Unassembled WGS sequence"/>
</dbReference>
<proteinExistence type="predicted"/>
<reference evidence="3 4" key="1">
    <citation type="submission" date="2023-07" db="EMBL/GenBank/DDBJ databases">
        <title>Description of novel actinomycetes strains, isolated from tidal flat sediment.</title>
        <authorList>
            <person name="Lu C."/>
        </authorList>
    </citation>
    <scope>NUCLEOTIDE SEQUENCE [LARGE SCALE GENOMIC DNA]</scope>
    <source>
        <strain evidence="3 4">SYSU T00b441</strain>
    </source>
</reference>
<dbReference type="InterPro" id="IPR011032">
    <property type="entry name" value="GroES-like_sf"/>
</dbReference>
<comment type="caution">
    <text evidence="3">The sequence shown here is derived from an EMBL/GenBank/DDBJ whole genome shotgun (WGS) entry which is preliminary data.</text>
</comment>
<sequence length="308" mass="31322">MTRAVVATGFGGPEMLAVVNADPGVMGPYDVLVQVRAAGVNPADWKAYSGAWTTDPTVLPMRLGSEAAGVVLMHGREVSGVQVGDEVIVYPAHGAYAEQILVPADAVLPKPASMSWEKAAGLMVAGVTAVHALTATGVGAGDTVLVHGASGGVGAMLVQLAHCRGARVVGTASPANHEYLTDLGATPVAYGPGLTERVRTLGTITAAIDAAGTTEALETSVALAPHGRIATLAGHALGAKLGIQLLGGGEGSDPGTEIRMAARHKLLRLWEAGKIDVRVGATYRLTEARRAHRAGIDGHVTGKIVLLP</sequence>
<dbReference type="PANTHER" id="PTHR44154">
    <property type="entry name" value="QUINONE OXIDOREDUCTASE"/>
    <property type="match status" value="1"/>
</dbReference>
<dbReference type="SMART" id="SM00829">
    <property type="entry name" value="PKS_ER"/>
    <property type="match status" value="1"/>
</dbReference>
<dbReference type="SUPFAM" id="SSF51735">
    <property type="entry name" value="NAD(P)-binding Rossmann-fold domains"/>
    <property type="match status" value="1"/>
</dbReference>
<organism evidence="3 4">
    <name type="scientific">Actinotalea lenta</name>
    <dbReference type="NCBI Taxonomy" id="3064654"/>
    <lineage>
        <taxon>Bacteria</taxon>
        <taxon>Bacillati</taxon>
        <taxon>Actinomycetota</taxon>
        <taxon>Actinomycetes</taxon>
        <taxon>Micrococcales</taxon>
        <taxon>Cellulomonadaceae</taxon>
        <taxon>Actinotalea</taxon>
    </lineage>
</organism>
<keyword evidence="3" id="KW-0560">Oxidoreductase</keyword>
<dbReference type="GO" id="GO:0016491">
    <property type="term" value="F:oxidoreductase activity"/>
    <property type="evidence" value="ECO:0007669"/>
    <property type="project" value="UniProtKB-KW"/>
</dbReference>
<keyword evidence="3" id="KW-0808">Transferase</keyword>